<dbReference type="SUPFAM" id="SSF53756">
    <property type="entry name" value="UDP-Glycosyltransferase/glycogen phosphorylase"/>
    <property type="match status" value="1"/>
</dbReference>
<feature type="domain" description="Glycosyltransferase family 28 N-terminal" evidence="2">
    <location>
        <begin position="5"/>
        <end position="83"/>
    </location>
</feature>
<feature type="domain" description="Erythromycin biosynthesis protein CIII-like C-terminal" evidence="3">
    <location>
        <begin position="294"/>
        <end position="388"/>
    </location>
</feature>
<organism evidence="4 5">
    <name type="scientific">Streptomyces himastatinicus ATCC 53653</name>
    <dbReference type="NCBI Taxonomy" id="457427"/>
    <lineage>
        <taxon>Bacteria</taxon>
        <taxon>Bacillati</taxon>
        <taxon>Actinomycetota</taxon>
        <taxon>Actinomycetes</taxon>
        <taxon>Kitasatosporales</taxon>
        <taxon>Streptomycetaceae</taxon>
        <taxon>Streptomyces</taxon>
        <taxon>Streptomyces violaceusniger group</taxon>
    </lineage>
</organism>
<dbReference type="InterPro" id="IPR050426">
    <property type="entry name" value="Glycosyltransferase_28"/>
</dbReference>
<keyword evidence="5" id="KW-1185">Reference proteome</keyword>
<dbReference type="GO" id="GO:0016758">
    <property type="term" value="F:hexosyltransferase activity"/>
    <property type="evidence" value="ECO:0007669"/>
    <property type="project" value="InterPro"/>
</dbReference>
<evidence type="ECO:0000313" key="4">
    <source>
        <dbReference type="EMBL" id="EFL23217.1"/>
    </source>
</evidence>
<proteinExistence type="predicted"/>
<dbReference type="STRING" id="457427.SSOG_02931"/>
<evidence type="ECO:0000256" key="1">
    <source>
        <dbReference type="ARBA" id="ARBA00022679"/>
    </source>
</evidence>
<dbReference type="GO" id="GO:0033072">
    <property type="term" value="P:vancomycin biosynthetic process"/>
    <property type="evidence" value="ECO:0007669"/>
    <property type="project" value="UniProtKB-ARBA"/>
</dbReference>
<evidence type="ECO:0000313" key="5">
    <source>
        <dbReference type="Proteomes" id="UP000003963"/>
    </source>
</evidence>
<gene>
    <name evidence="4" type="ORF">SSOG_02931</name>
</gene>
<name>D9WEH8_9ACTN</name>
<dbReference type="Pfam" id="PF06722">
    <property type="entry name" value="EryCIII-like_C"/>
    <property type="match status" value="1"/>
</dbReference>
<evidence type="ECO:0000259" key="2">
    <source>
        <dbReference type="Pfam" id="PF03033"/>
    </source>
</evidence>
<dbReference type="GO" id="GO:0008194">
    <property type="term" value="F:UDP-glycosyltransferase activity"/>
    <property type="evidence" value="ECO:0007669"/>
    <property type="project" value="InterPro"/>
</dbReference>
<dbReference type="PANTHER" id="PTHR48050:SF13">
    <property type="entry name" value="STEROL 3-BETA-GLUCOSYLTRANSFERASE UGT80A2"/>
    <property type="match status" value="1"/>
</dbReference>
<keyword evidence="1 4" id="KW-0808">Transferase</keyword>
<dbReference type="GO" id="GO:0005975">
    <property type="term" value="P:carbohydrate metabolic process"/>
    <property type="evidence" value="ECO:0007669"/>
    <property type="project" value="InterPro"/>
</dbReference>
<dbReference type="InterPro" id="IPR002213">
    <property type="entry name" value="UDP_glucos_trans"/>
</dbReference>
<dbReference type="FunFam" id="3.40.50.2000:FF:000009">
    <property type="entry name" value="Sterol 3-beta-glucosyltransferase UGT80A2"/>
    <property type="match status" value="1"/>
</dbReference>
<dbReference type="InterPro" id="IPR010610">
    <property type="entry name" value="EryCIII-like_C"/>
</dbReference>
<dbReference type="EMBL" id="GG657754">
    <property type="protein sequence ID" value="EFL23217.1"/>
    <property type="molecule type" value="Genomic_DNA"/>
</dbReference>
<dbReference type="PANTHER" id="PTHR48050">
    <property type="entry name" value="STEROL 3-BETA-GLUCOSYLTRANSFERASE"/>
    <property type="match status" value="1"/>
</dbReference>
<sequence>MKVSLQTFGTRGDVHPFVALGIGLRKRGHDVTVATALDFKAMVEQAGLEFREIPGRTTDHFSNPAVIKSIRKSSSSIRTALAMERPGKDEFVDAVEKMQEAAEGADFTLTSLITRACGFAGLDRPWGTVSWWPITATREFRAYKTPDLPLGPLYTKFTHAMSAQMEWAAWHRPAVNGFRARRGLPPLKKSPMGGLGTEQPVLYPYSPSFMPPPGDWPDNTHVTGYWIWERPEEEPPADLVDFLDSGSTPLLLALGSAWPVYGERTFHLVRDAVRHAGRRLIVVGGPEGTASDDVFRVPEVDYGWLFPKVAAVIHGGAFGTTADALRAGVPQLTVPCWADGPYWADRLAELGVAAPPVPFQKMTAAQLRQAVHTVVNDPRLAEQAARTGERVRRDRGVETACDLIESWADQAR</sequence>
<dbReference type="Gene3D" id="3.40.50.2000">
    <property type="entry name" value="Glycogen Phosphorylase B"/>
    <property type="match status" value="2"/>
</dbReference>
<evidence type="ECO:0000259" key="3">
    <source>
        <dbReference type="Pfam" id="PF06722"/>
    </source>
</evidence>
<accession>D9WEH8</accession>
<dbReference type="InterPro" id="IPR004276">
    <property type="entry name" value="GlycoTrans_28_N"/>
</dbReference>
<dbReference type="Proteomes" id="UP000003963">
    <property type="component" value="Unassembled WGS sequence"/>
</dbReference>
<protein>
    <submittedName>
        <fullName evidence="4">Putative glucosyltransferase</fullName>
    </submittedName>
</protein>
<dbReference type="CDD" id="cd03784">
    <property type="entry name" value="GT1_Gtf-like"/>
    <property type="match status" value="1"/>
</dbReference>
<dbReference type="HOGENOM" id="CLU_000537_8_0_11"/>
<dbReference type="Pfam" id="PF03033">
    <property type="entry name" value="Glyco_transf_28"/>
    <property type="match status" value="1"/>
</dbReference>
<dbReference type="OrthoDB" id="3253247at2"/>
<dbReference type="AlphaFoldDB" id="D9WEH8"/>
<reference evidence="4 5" key="1">
    <citation type="submission" date="2009-02" db="EMBL/GenBank/DDBJ databases">
        <title>Annotation of Streptomyces hygroscopicus strain ATCC 53653.</title>
        <authorList>
            <consortium name="The Broad Institute Genome Sequencing Platform"/>
            <consortium name="Broad Institute Microbial Sequencing Center"/>
            <person name="Fischbach M."/>
            <person name="Godfrey P."/>
            <person name="Ward D."/>
            <person name="Young S."/>
            <person name="Zeng Q."/>
            <person name="Koehrsen M."/>
            <person name="Alvarado L."/>
            <person name="Berlin A.M."/>
            <person name="Bochicchio J."/>
            <person name="Borenstein D."/>
            <person name="Chapman S.B."/>
            <person name="Chen Z."/>
            <person name="Engels R."/>
            <person name="Freedman E."/>
            <person name="Gellesch M."/>
            <person name="Goldberg J."/>
            <person name="Griggs A."/>
            <person name="Gujja S."/>
            <person name="Heilman E.R."/>
            <person name="Heiman D.I."/>
            <person name="Hepburn T.A."/>
            <person name="Howarth C."/>
            <person name="Jen D."/>
            <person name="Larson L."/>
            <person name="Lewis B."/>
            <person name="Mehta T."/>
            <person name="Park D."/>
            <person name="Pearson M."/>
            <person name="Richards J."/>
            <person name="Roberts A."/>
            <person name="Saif S."/>
            <person name="Shea T.D."/>
            <person name="Shenoy N."/>
            <person name="Sisk P."/>
            <person name="Stolte C."/>
            <person name="Sykes S.N."/>
            <person name="Thomson T."/>
            <person name="Walk T."/>
            <person name="White J."/>
            <person name="Yandava C."/>
            <person name="Straight P."/>
            <person name="Clardy J."/>
            <person name="Hung D."/>
            <person name="Kolter R."/>
            <person name="Mekalanos J."/>
            <person name="Walker S."/>
            <person name="Walsh C.T."/>
            <person name="Wieland-Brown L.C."/>
            <person name="Haas B."/>
            <person name="Nusbaum C."/>
            <person name="Birren B."/>
        </authorList>
    </citation>
    <scope>NUCLEOTIDE SEQUENCE [LARGE SCALE GENOMIC DNA]</scope>
    <source>
        <strain evidence="4 5">ATCC 53653</strain>
    </source>
</reference>